<dbReference type="SUPFAM" id="SSF55729">
    <property type="entry name" value="Acyl-CoA N-acyltransferases (Nat)"/>
    <property type="match status" value="1"/>
</dbReference>
<sequence>MSNAEFQGFVEKMNRQSLEKILETQGPSVLLPHQRMHTRILENPSHSIDDERAQGSASSPNYVQVPRGHHLNHNRTPDKNASTQHNGQLDAYANGASHLDTQPRSLQLQLATGLFQSHCLPSSQQGLAHESLRTTSVTSTPPSISNGLAKSRWAKQTYGSFSGGCINQFSSNRLQTNQKTKKLDSNGPNGQFSNYRVSAIEEPKKSNPPEPNGWGDPGRITSNQTKEQCKKHSTIATSKQDLGEEARGTEKDSVYPGNHGPDPRGNWPTEIGIIHKDSQTSARQCQDWDPRSPKTSSDGASIFTECEGVVPPYVSDFIEHWRQGAHSVEAKFLARGDGMHEDCDVDTDEGVLMEPVEYPSTKQHELMSRDQLELTSALAMRLYIAEANRRDPQLKAQRRAEKQARAAAKAAAVAEAETMPEPLPNPNEVQIPCYLRPAIESDMDDIEAIYNQEVMDGYRMMDTKPVEKDDFRRLYAQSLAEKMPFIVAVEGWYGTIDIEHQRQRVIGFSLVTAVNRGITGSYDTLSRRGGKLLVVVRPEYRRKKVGTALIDIAITNCTGWYISKCGYQFVNFTHDWISNEFGRSPRKWFYLELDAMIRSAKTEEQARNGEEFRWIENFLEAKFNFLLKHYDEKCFYKEQKMQWLDKLTFRRDCRTRGE</sequence>
<dbReference type="InterPro" id="IPR016181">
    <property type="entry name" value="Acyl_CoA_acyltransferase"/>
</dbReference>
<accession>A0A9W8TRV0</accession>
<organism evidence="2 3">
    <name type="scientific">Xylaria arbuscula</name>
    <dbReference type="NCBI Taxonomy" id="114810"/>
    <lineage>
        <taxon>Eukaryota</taxon>
        <taxon>Fungi</taxon>
        <taxon>Dikarya</taxon>
        <taxon>Ascomycota</taxon>
        <taxon>Pezizomycotina</taxon>
        <taxon>Sordariomycetes</taxon>
        <taxon>Xylariomycetidae</taxon>
        <taxon>Xylariales</taxon>
        <taxon>Xylariaceae</taxon>
        <taxon>Xylaria</taxon>
    </lineage>
</organism>
<evidence type="ECO:0000313" key="3">
    <source>
        <dbReference type="Proteomes" id="UP001148614"/>
    </source>
</evidence>
<dbReference type="VEuPathDB" id="FungiDB:F4678DRAFT_473843"/>
<reference evidence="2" key="1">
    <citation type="submission" date="2022-07" db="EMBL/GenBank/DDBJ databases">
        <title>Genome Sequence of Xylaria arbuscula.</title>
        <authorList>
            <person name="Buettner E."/>
        </authorList>
    </citation>
    <scope>NUCLEOTIDE SEQUENCE</scope>
    <source>
        <strain evidence="2">VT107</strain>
    </source>
</reference>
<dbReference type="Proteomes" id="UP001148614">
    <property type="component" value="Unassembled WGS sequence"/>
</dbReference>
<feature type="compositionally biased region" description="Basic and acidic residues" evidence="1">
    <location>
        <begin position="241"/>
        <end position="253"/>
    </location>
</feature>
<feature type="region of interest" description="Disordered" evidence="1">
    <location>
        <begin position="201"/>
        <end position="300"/>
    </location>
</feature>
<keyword evidence="3" id="KW-1185">Reference proteome</keyword>
<gene>
    <name evidence="2" type="ORF">NPX13_g548</name>
</gene>
<dbReference type="AlphaFoldDB" id="A0A9W8TRV0"/>
<proteinExistence type="predicted"/>
<evidence type="ECO:0000313" key="2">
    <source>
        <dbReference type="EMBL" id="KAJ3580015.1"/>
    </source>
</evidence>
<name>A0A9W8TRV0_9PEZI</name>
<dbReference type="EMBL" id="JANPWZ010000036">
    <property type="protein sequence ID" value="KAJ3580015.1"/>
    <property type="molecule type" value="Genomic_DNA"/>
</dbReference>
<dbReference type="Gene3D" id="3.40.630.30">
    <property type="match status" value="1"/>
</dbReference>
<feature type="region of interest" description="Disordered" evidence="1">
    <location>
        <begin position="48"/>
        <end position="86"/>
    </location>
</feature>
<evidence type="ECO:0000256" key="1">
    <source>
        <dbReference type="SAM" id="MobiDB-lite"/>
    </source>
</evidence>
<protein>
    <submittedName>
        <fullName evidence="2">Uncharacterized protein</fullName>
    </submittedName>
</protein>
<comment type="caution">
    <text evidence="2">The sequence shown here is derived from an EMBL/GenBank/DDBJ whole genome shotgun (WGS) entry which is preliminary data.</text>
</comment>